<dbReference type="Gene3D" id="3.90.180.10">
    <property type="entry name" value="Medium-chain alcohol dehydrogenases, catalytic domain"/>
    <property type="match status" value="1"/>
</dbReference>
<name>A0A165RLZ4_9AGAM</name>
<keyword evidence="7" id="KW-0521">NADP</keyword>
<sequence>MSGQVEFKGYAMTDASNWSDFKVVSFEPKKFEETDVEIAITHCGVCASDVHSLCQDWGQARLPLIAGHEIVGKVTRVGSKVTGIKVGDRAGVGAQVSSCLQCRECSEDYETYCQNLIWTYNHQYSDGIQTQGGYSTAIRANERFVFPVPDGVSSADAASMFCGGLTVYSPLVSNGCGPGKRVGVVGIGGLGHYAILFAKALGAEVYAFTHSASKDEDIKKMGADHIIHTSDPDFAKPYARKLDIIISTRNEASSMPLSQFLSTLYVHGKFVAVGLPAAGDPFPAIQPTSFIRNGSFFGSSHLGSKKECVEMLKLAAEKNIKPWIEELPMKDVKKAVEGVKNGNAKYRYVLVQDLVPVA</sequence>
<evidence type="ECO:0000259" key="12">
    <source>
        <dbReference type="SMART" id="SM00829"/>
    </source>
</evidence>
<evidence type="ECO:0000313" key="13">
    <source>
        <dbReference type="EMBL" id="KZT24011.1"/>
    </source>
</evidence>
<dbReference type="InterPro" id="IPR011032">
    <property type="entry name" value="GroES-like_sf"/>
</dbReference>
<dbReference type="Pfam" id="PF00107">
    <property type="entry name" value="ADH_zinc_N"/>
    <property type="match status" value="1"/>
</dbReference>
<comment type="cofactor">
    <cofactor evidence="1 11">
        <name>Zn(2+)</name>
        <dbReference type="ChEBI" id="CHEBI:29105"/>
    </cofactor>
</comment>
<keyword evidence="6 11" id="KW-0862">Zinc</keyword>
<organism evidence="13 14">
    <name type="scientific">Neolentinus lepideus HHB14362 ss-1</name>
    <dbReference type="NCBI Taxonomy" id="1314782"/>
    <lineage>
        <taxon>Eukaryota</taxon>
        <taxon>Fungi</taxon>
        <taxon>Dikarya</taxon>
        <taxon>Basidiomycota</taxon>
        <taxon>Agaricomycotina</taxon>
        <taxon>Agaricomycetes</taxon>
        <taxon>Gloeophyllales</taxon>
        <taxon>Gloeophyllaceae</taxon>
        <taxon>Neolentinus</taxon>
    </lineage>
</organism>
<keyword evidence="4" id="KW-0597">Phosphoprotein</keyword>
<evidence type="ECO:0000256" key="6">
    <source>
        <dbReference type="ARBA" id="ARBA00022833"/>
    </source>
</evidence>
<dbReference type="CDD" id="cd05283">
    <property type="entry name" value="CAD1"/>
    <property type="match status" value="1"/>
</dbReference>
<dbReference type="Pfam" id="PF08240">
    <property type="entry name" value="ADH_N"/>
    <property type="match status" value="1"/>
</dbReference>
<dbReference type="EC" id="1.1.1.2" evidence="9"/>
<accession>A0A165RLZ4</accession>
<dbReference type="AlphaFoldDB" id="A0A165RLZ4"/>
<evidence type="ECO:0000256" key="4">
    <source>
        <dbReference type="ARBA" id="ARBA00022553"/>
    </source>
</evidence>
<evidence type="ECO:0000256" key="9">
    <source>
        <dbReference type="ARBA" id="ARBA00024074"/>
    </source>
</evidence>
<keyword evidence="5 11" id="KW-0479">Metal-binding</keyword>
<comment type="catalytic activity">
    <reaction evidence="10">
        <text>a primary alcohol + NADP(+) = an aldehyde + NADPH + H(+)</text>
        <dbReference type="Rhea" id="RHEA:15937"/>
        <dbReference type="ChEBI" id="CHEBI:15378"/>
        <dbReference type="ChEBI" id="CHEBI:15734"/>
        <dbReference type="ChEBI" id="CHEBI:17478"/>
        <dbReference type="ChEBI" id="CHEBI:57783"/>
        <dbReference type="ChEBI" id="CHEBI:58349"/>
        <dbReference type="EC" id="1.1.1.2"/>
    </reaction>
    <physiologicalReaction direction="left-to-right" evidence="10">
        <dbReference type="Rhea" id="RHEA:15938"/>
    </physiologicalReaction>
    <physiologicalReaction direction="right-to-left" evidence="10">
        <dbReference type="Rhea" id="RHEA:15939"/>
    </physiologicalReaction>
</comment>
<dbReference type="InterPro" id="IPR029752">
    <property type="entry name" value="D-isomer_DH_CS1"/>
</dbReference>
<protein>
    <recommendedName>
        <fullName evidence="9">alcohol dehydrogenase (NADP(+))</fullName>
        <ecNumber evidence="9">1.1.1.2</ecNumber>
    </recommendedName>
</protein>
<dbReference type="InParanoid" id="A0A165RLZ4"/>
<proteinExistence type="inferred from homology"/>
<comment type="similarity">
    <text evidence="2 11">Belongs to the zinc-containing alcohol dehydrogenase family.</text>
</comment>
<keyword evidence="14" id="KW-1185">Reference proteome</keyword>
<evidence type="ECO:0000256" key="3">
    <source>
        <dbReference type="ARBA" id="ARBA00011738"/>
    </source>
</evidence>
<gene>
    <name evidence="13" type="ORF">NEOLEDRAFT_1068334</name>
</gene>
<reference evidence="13 14" key="1">
    <citation type="journal article" date="2016" name="Mol. Biol. Evol.">
        <title>Comparative Genomics of Early-Diverging Mushroom-Forming Fungi Provides Insights into the Origins of Lignocellulose Decay Capabilities.</title>
        <authorList>
            <person name="Nagy L.G."/>
            <person name="Riley R."/>
            <person name="Tritt A."/>
            <person name="Adam C."/>
            <person name="Daum C."/>
            <person name="Floudas D."/>
            <person name="Sun H."/>
            <person name="Yadav J.S."/>
            <person name="Pangilinan J."/>
            <person name="Larsson K.H."/>
            <person name="Matsuura K."/>
            <person name="Barry K."/>
            <person name="Labutti K."/>
            <person name="Kuo R."/>
            <person name="Ohm R.A."/>
            <person name="Bhattacharya S.S."/>
            <person name="Shirouzu T."/>
            <person name="Yoshinaga Y."/>
            <person name="Martin F.M."/>
            <person name="Grigoriev I.V."/>
            <person name="Hibbett D.S."/>
        </authorList>
    </citation>
    <scope>NUCLEOTIDE SEQUENCE [LARGE SCALE GENOMIC DNA]</scope>
    <source>
        <strain evidence="13 14">HHB14362 ss-1</strain>
    </source>
</reference>
<dbReference type="STRING" id="1314782.A0A165RLZ4"/>
<dbReference type="GO" id="GO:0006066">
    <property type="term" value="P:alcohol metabolic process"/>
    <property type="evidence" value="ECO:0007669"/>
    <property type="project" value="UniProtKB-ARBA"/>
</dbReference>
<dbReference type="SUPFAM" id="SSF50129">
    <property type="entry name" value="GroES-like"/>
    <property type="match status" value="1"/>
</dbReference>
<dbReference type="FunFam" id="3.40.50.720:FF:000158">
    <property type="entry name" value="Zinc-binding alcohol dehydrogenase"/>
    <property type="match status" value="1"/>
</dbReference>
<dbReference type="Gene3D" id="3.40.50.720">
    <property type="entry name" value="NAD(P)-binding Rossmann-like Domain"/>
    <property type="match status" value="1"/>
</dbReference>
<evidence type="ECO:0000256" key="10">
    <source>
        <dbReference type="ARBA" id="ARBA00050997"/>
    </source>
</evidence>
<evidence type="ECO:0000313" key="14">
    <source>
        <dbReference type="Proteomes" id="UP000076761"/>
    </source>
</evidence>
<dbReference type="InterPro" id="IPR002328">
    <property type="entry name" value="ADH_Zn_CS"/>
</dbReference>
<dbReference type="InterPro" id="IPR013149">
    <property type="entry name" value="ADH-like_C"/>
</dbReference>
<evidence type="ECO:0000256" key="1">
    <source>
        <dbReference type="ARBA" id="ARBA00001947"/>
    </source>
</evidence>
<evidence type="ECO:0000256" key="11">
    <source>
        <dbReference type="RuleBase" id="RU361277"/>
    </source>
</evidence>
<dbReference type="InterPro" id="IPR047109">
    <property type="entry name" value="CAD-like"/>
</dbReference>
<dbReference type="InterPro" id="IPR013154">
    <property type="entry name" value="ADH-like_N"/>
</dbReference>
<dbReference type="GO" id="GO:0008106">
    <property type="term" value="F:alcohol dehydrogenase (NADP+) activity"/>
    <property type="evidence" value="ECO:0007669"/>
    <property type="project" value="UniProtKB-EC"/>
</dbReference>
<dbReference type="SMART" id="SM00829">
    <property type="entry name" value="PKS_ER"/>
    <property type="match status" value="1"/>
</dbReference>
<dbReference type="Proteomes" id="UP000076761">
    <property type="component" value="Unassembled WGS sequence"/>
</dbReference>
<dbReference type="InterPro" id="IPR020843">
    <property type="entry name" value="ER"/>
</dbReference>
<evidence type="ECO:0000256" key="8">
    <source>
        <dbReference type="ARBA" id="ARBA00023002"/>
    </source>
</evidence>
<feature type="domain" description="Enoyl reductase (ER)" evidence="12">
    <location>
        <begin position="16"/>
        <end position="350"/>
    </location>
</feature>
<keyword evidence="8" id="KW-0560">Oxidoreductase</keyword>
<dbReference type="GO" id="GO:0008270">
    <property type="term" value="F:zinc ion binding"/>
    <property type="evidence" value="ECO:0007669"/>
    <property type="project" value="InterPro"/>
</dbReference>
<dbReference type="InterPro" id="IPR036291">
    <property type="entry name" value="NAD(P)-bd_dom_sf"/>
</dbReference>
<evidence type="ECO:0000256" key="7">
    <source>
        <dbReference type="ARBA" id="ARBA00022857"/>
    </source>
</evidence>
<dbReference type="OrthoDB" id="1879366at2759"/>
<dbReference type="PROSITE" id="PS00059">
    <property type="entry name" value="ADH_ZINC"/>
    <property type="match status" value="1"/>
</dbReference>
<dbReference type="EMBL" id="KV425580">
    <property type="protein sequence ID" value="KZT24011.1"/>
    <property type="molecule type" value="Genomic_DNA"/>
</dbReference>
<dbReference type="PANTHER" id="PTHR42683">
    <property type="entry name" value="ALDEHYDE REDUCTASE"/>
    <property type="match status" value="1"/>
</dbReference>
<dbReference type="PROSITE" id="PS00065">
    <property type="entry name" value="D_2_HYDROXYACID_DH_1"/>
    <property type="match status" value="1"/>
</dbReference>
<dbReference type="SUPFAM" id="SSF51735">
    <property type="entry name" value="NAD(P)-binding Rossmann-fold domains"/>
    <property type="match status" value="1"/>
</dbReference>
<evidence type="ECO:0000256" key="2">
    <source>
        <dbReference type="ARBA" id="ARBA00008072"/>
    </source>
</evidence>
<comment type="subunit">
    <text evidence="3">Homodimer.</text>
</comment>
<evidence type="ECO:0000256" key="5">
    <source>
        <dbReference type="ARBA" id="ARBA00022723"/>
    </source>
</evidence>